<protein>
    <submittedName>
        <fullName evidence="6">Beta-xylosidase</fullName>
        <ecNumber evidence="6">3.2.1.37</ecNumber>
    </submittedName>
</protein>
<dbReference type="RefSeq" id="WP_069151053.1">
    <property type="nucleotide sequence ID" value="NZ_MCGH01000001.1"/>
</dbReference>
<evidence type="ECO:0000313" key="7">
    <source>
        <dbReference type="Proteomes" id="UP000094067"/>
    </source>
</evidence>
<dbReference type="InterPro" id="IPR051923">
    <property type="entry name" value="Glycosyl_Hydrolase_39"/>
</dbReference>
<dbReference type="GO" id="GO:0009044">
    <property type="term" value="F:xylan 1,4-beta-xylosidase activity"/>
    <property type="evidence" value="ECO:0007669"/>
    <property type="project" value="UniProtKB-EC"/>
</dbReference>
<sequence>MGKGNVWVDLAGEGGVPLFKKFAMFDSGFVPAERTCRDAALFRCCRISSLRMDLFIGEPAAEFGSMVEETPEGLHYNWEKADRLVKVLEKNGVSPYFSWCYVPLPVQPEGGNFRSVPADWEKYREIMKDFAAHFKQMGSPLGYQEIYNEPVNPGAFFDGTPEDYHTLYEYGALGIRDGDPEALVGGPAEAFVLPPSECRDNASRFLDYIQRKELPMDFFSFHTYGFREKIYLERLRLMRSVLGRREYFNHVGIHVNEMNTVPPPWPYRKTILEQQALLPQILTVIEDFLEETDVELVHWAQMLDSGVDALGLTDHLGRLRPGYFAFELYARMPAGRVESSCDDRLGCMASADEQRFSAIVWNKSDEVVELSESISGIPDGFSQVDVCIVDSLFLDGLARDPGLRLRRYMSLPVSGGEVRLSGILLGISDVIYMEGNMPGPGKMTVNPGLRIGQILHYYPDRWKRCYADYDADSGCVFLGANGCGGKLTTVSLKIQGAGGRLKIVRNRISGKADLAVRMDYYTSEYVSAVRFGGIMEAKSSMEAEPSLEEEPSREEFGRGTKRPADYLAEEAEDILDLERYAPAGWEGEGMLSFLAADTSDDYREVIRLKAPVSRAFGSLLD</sequence>
<evidence type="ECO:0000259" key="5">
    <source>
        <dbReference type="Pfam" id="PF01229"/>
    </source>
</evidence>
<gene>
    <name evidence="6" type="primary">xynB_1</name>
    <name evidence="6" type="ORF">BEI61_00375</name>
</gene>
<comment type="similarity">
    <text evidence="1">Belongs to the glycosyl hydrolase 39 family.</text>
</comment>
<dbReference type="InterPro" id="IPR017853">
    <property type="entry name" value="GH"/>
</dbReference>
<evidence type="ECO:0000256" key="3">
    <source>
        <dbReference type="ARBA" id="ARBA00023295"/>
    </source>
</evidence>
<feature type="domain" description="Glycosyl hydrolases family 39 N-terminal catalytic" evidence="5">
    <location>
        <begin position="68"/>
        <end position="363"/>
    </location>
</feature>
<evidence type="ECO:0000313" key="6">
    <source>
        <dbReference type="EMBL" id="ODM08746.1"/>
    </source>
</evidence>
<name>A0A1E3AKS9_9FIRM</name>
<organism evidence="6 7">
    <name type="scientific">Eisenbergiella tayi</name>
    <dbReference type="NCBI Taxonomy" id="1432052"/>
    <lineage>
        <taxon>Bacteria</taxon>
        <taxon>Bacillati</taxon>
        <taxon>Bacillota</taxon>
        <taxon>Clostridia</taxon>
        <taxon>Lachnospirales</taxon>
        <taxon>Lachnospiraceae</taxon>
        <taxon>Eisenbergiella</taxon>
    </lineage>
</organism>
<dbReference type="AlphaFoldDB" id="A0A1E3AKS9"/>
<dbReference type="Proteomes" id="UP000094067">
    <property type="component" value="Unassembled WGS sequence"/>
</dbReference>
<dbReference type="Pfam" id="PF01229">
    <property type="entry name" value="Glyco_hydro_39"/>
    <property type="match status" value="1"/>
</dbReference>
<evidence type="ECO:0000256" key="4">
    <source>
        <dbReference type="SAM" id="MobiDB-lite"/>
    </source>
</evidence>
<dbReference type="PANTHER" id="PTHR12631:SF10">
    <property type="entry name" value="BETA-XYLOSIDASE-LIKE PROTEIN-RELATED"/>
    <property type="match status" value="1"/>
</dbReference>
<dbReference type="PANTHER" id="PTHR12631">
    <property type="entry name" value="ALPHA-L-IDURONIDASE"/>
    <property type="match status" value="1"/>
</dbReference>
<reference evidence="6 7" key="1">
    <citation type="submission" date="2016-07" db="EMBL/GenBank/DDBJ databases">
        <title>Characterization of isolates of Eisenbergiella tayi derived from blood cultures, using whole genome sequencing.</title>
        <authorList>
            <person name="Burdz T."/>
            <person name="Wiebe D."/>
            <person name="Huynh C."/>
            <person name="Bernard K."/>
        </authorList>
    </citation>
    <scope>NUCLEOTIDE SEQUENCE [LARGE SCALE GENOMIC DNA]</scope>
    <source>
        <strain evidence="6 7">NML 110608</strain>
    </source>
</reference>
<evidence type="ECO:0000256" key="1">
    <source>
        <dbReference type="ARBA" id="ARBA00008875"/>
    </source>
</evidence>
<keyword evidence="3 6" id="KW-0326">Glycosidase</keyword>
<dbReference type="SUPFAM" id="SSF51445">
    <property type="entry name" value="(Trans)glycosidases"/>
    <property type="match status" value="1"/>
</dbReference>
<dbReference type="EC" id="3.2.1.37" evidence="6"/>
<dbReference type="InterPro" id="IPR049166">
    <property type="entry name" value="GH39_cat"/>
</dbReference>
<accession>A0A1E3AKS9</accession>
<feature type="region of interest" description="Disordered" evidence="4">
    <location>
        <begin position="540"/>
        <end position="561"/>
    </location>
</feature>
<proteinExistence type="inferred from homology"/>
<keyword evidence="2 6" id="KW-0378">Hydrolase</keyword>
<comment type="caution">
    <text evidence="6">The sequence shown here is derived from an EMBL/GenBank/DDBJ whole genome shotgun (WGS) entry which is preliminary data.</text>
</comment>
<dbReference type="Gene3D" id="3.20.20.80">
    <property type="entry name" value="Glycosidases"/>
    <property type="match status" value="1"/>
</dbReference>
<evidence type="ECO:0000256" key="2">
    <source>
        <dbReference type="ARBA" id="ARBA00022801"/>
    </source>
</evidence>
<dbReference type="EMBL" id="MCGH01000001">
    <property type="protein sequence ID" value="ODM08746.1"/>
    <property type="molecule type" value="Genomic_DNA"/>
</dbReference>